<feature type="region of interest" description="Disordered" evidence="13">
    <location>
        <begin position="1"/>
        <end position="44"/>
    </location>
</feature>
<evidence type="ECO:0000256" key="13">
    <source>
        <dbReference type="SAM" id="MobiDB-lite"/>
    </source>
</evidence>
<dbReference type="SMART" id="SM00702">
    <property type="entry name" value="P4Hc"/>
    <property type="match status" value="2"/>
</dbReference>
<evidence type="ECO:0000256" key="2">
    <source>
        <dbReference type="ARBA" id="ARBA00004648"/>
    </source>
</evidence>
<reference evidence="15" key="1">
    <citation type="submission" date="2015-04" db="UniProtKB">
        <authorList>
            <consortium name="EnsemblPlants"/>
        </authorList>
    </citation>
    <scope>IDENTIFICATION</scope>
</reference>
<dbReference type="InterPro" id="IPR006620">
    <property type="entry name" value="Pro_4_hyd_alph"/>
</dbReference>
<dbReference type="EnsemblPlants" id="OPUNC01G04610.1">
    <property type="protein sequence ID" value="OPUNC01G04610.1"/>
    <property type="gene ID" value="OPUNC01G04610"/>
</dbReference>
<dbReference type="GO" id="GO:0003677">
    <property type="term" value="F:DNA binding"/>
    <property type="evidence" value="ECO:0007669"/>
    <property type="project" value="UniProtKB-KW"/>
</dbReference>
<organism evidence="15">
    <name type="scientific">Oryza punctata</name>
    <name type="common">Red rice</name>
    <dbReference type="NCBI Taxonomy" id="4537"/>
    <lineage>
        <taxon>Eukaryota</taxon>
        <taxon>Viridiplantae</taxon>
        <taxon>Streptophyta</taxon>
        <taxon>Embryophyta</taxon>
        <taxon>Tracheophyta</taxon>
        <taxon>Spermatophyta</taxon>
        <taxon>Magnoliopsida</taxon>
        <taxon>Liliopsida</taxon>
        <taxon>Poales</taxon>
        <taxon>Poaceae</taxon>
        <taxon>BOP clade</taxon>
        <taxon>Oryzoideae</taxon>
        <taxon>Oryzeae</taxon>
        <taxon>Oryzinae</taxon>
        <taxon>Oryza</taxon>
    </lineage>
</organism>
<evidence type="ECO:0000256" key="8">
    <source>
        <dbReference type="ARBA" id="ARBA00023002"/>
    </source>
</evidence>
<dbReference type="HOGENOM" id="CLU_346273_0_0_1"/>
<dbReference type="Gramene" id="OPUNC01G04610.1">
    <property type="protein sequence ID" value="OPUNC01G04610.1"/>
    <property type="gene ID" value="OPUNC01G04610"/>
</dbReference>
<comment type="subcellular location">
    <subcellularLocation>
        <location evidence="2">Endoplasmic reticulum membrane</location>
        <topology evidence="2">Single-pass type II membrane protein</topology>
    </subcellularLocation>
</comment>
<dbReference type="GO" id="GO:0008270">
    <property type="term" value="F:zinc ion binding"/>
    <property type="evidence" value="ECO:0007669"/>
    <property type="project" value="UniProtKB-KW"/>
</dbReference>
<comment type="cofactor">
    <cofactor evidence="1">
        <name>L-ascorbate</name>
        <dbReference type="ChEBI" id="CHEBI:38290"/>
    </cofactor>
</comment>
<dbReference type="PANTHER" id="PTHR10869">
    <property type="entry name" value="PROLYL 4-HYDROXYLASE ALPHA SUBUNIT"/>
    <property type="match status" value="1"/>
</dbReference>
<accession>A0A0E0JEQ5</accession>
<dbReference type="GO" id="GO:0005506">
    <property type="term" value="F:iron ion binding"/>
    <property type="evidence" value="ECO:0007669"/>
    <property type="project" value="InterPro"/>
</dbReference>
<dbReference type="InterPro" id="IPR000571">
    <property type="entry name" value="Znf_CCCH"/>
</dbReference>
<evidence type="ECO:0000313" key="15">
    <source>
        <dbReference type="EnsemblPlants" id="OPUNC01G04610.1"/>
    </source>
</evidence>
<evidence type="ECO:0000256" key="10">
    <source>
        <dbReference type="ARBA" id="ARBA00023125"/>
    </source>
</evidence>
<dbReference type="AlphaFoldDB" id="A0A0E0JEQ5"/>
<dbReference type="GO" id="GO:0010468">
    <property type="term" value="P:regulation of gene expression"/>
    <property type="evidence" value="ECO:0007669"/>
    <property type="project" value="UniProtKB-ARBA"/>
</dbReference>
<evidence type="ECO:0000256" key="9">
    <source>
        <dbReference type="ARBA" id="ARBA00023004"/>
    </source>
</evidence>
<sequence>MAGRGGMEWEVGRRRDSEDVIVLSPGPPVRRRPPPVKAVEPASGGVAYEPPEKLFYKTRVCETFVTSGRCMYEDGCTFAHGDEELRPSLTACAGGWRKPSPAAAVAVAPPVAMAPTPTPPPAQVVHADLLARGSGYGGGHRAITKVCFEFRDKGTCYFGETCAFPHVSAAEIRQGSRLSLMSSELPARRSVAVTMPRTFVSVPPVAPPPYYRVNNNSGYNAASMAAAAPAAASDANLLAQQPPEQEGRKMTRLEMLSRKKMTGIYGDWPEGFEREELRTAGEEEESGGGEEGRMGSGIGALVVLVAAFLTLALPRALASSRRFDLSIAQENLVHSTGGSTASSSRLVFDPSKSKRLSWHPRIFLYEGFLSDMECDHLVSMGRGNMESSLVITDGDRNSPYNNIEDIVVSKIEDRISLWSFLPKENGESIQVLKYGVNRSGSIKEEPKSSSGGHRLATILIYLSDVKQGGETVFPRSEMKDAQAKEGAPSQCSGYAVRPAKGNAILLFNLRPDGETDQDSQYEECPVLEGEKWLAIKHIHLRKFDSPKFSLASEDACTDEDDRCVSWAASGGSTASSSRLVFDPSKSKRLSWHPRIFLYEGFLSDMECDHLVSMGRGNMESSLVITDGDRNSPYNNIEDIVVSKIEDRISLWSFLPKENGESIQVLKYGVNRSGSIKEEPKSSSGGHRLATILIYLSDVKQGGETVFPRSEMKDAQAKEGAPSQCSGYAVRPAKGNAILLFNLRPDGETDQDSQYEECPVLEGEKWLAIKHIHLRKFDSPKFSLASEDACTDEDDRCVSWAASGLSNLILSAYAIVS</sequence>
<comment type="catalytic activity">
    <reaction evidence="11">
        <text>L-prolyl-[collagen] + 2-oxoglutarate + O2 = trans-4-hydroxy-L-prolyl-[collagen] + succinate + CO2</text>
        <dbReference type="Rhea" id="RHEA:18945"/>
        <dbReference type="Rhea" id="RHEA-COMP:11676"/>
        <dbReference type="Rhea" id="RHEA-COMP:11680"/>
        <dbReference type="ChEBI" id="CHEBI:15379"/>
        <dbReference type="ChEBI" id="CHEBI:16526"/>
        <dbReference type="ChEBI" id="CHEBI:16810"/>
        <dbReference type="ChEBI" id="CHEBI:30031"/>
        <dbReference type="ChEBI" id="CHEBI:50342"/>
        <dbReference type="ChEBI" id="CHEBI:61965"/>
        <dbReference type="EC" id="1.14.11.2"/>
    </reaction>
</comment>
<keyword evidence="7" id="KW-0812">Transmembrane</keyword>
<keyword evidence="8" id="KW-0560">Oxidoreductase</keyword>
<dbReference type="GO" id="GO:0004656">
    <property type="term" value="F:procollagen-proline 4-dioxygenase activity"/>
    <property type="evidence" value="ECO:0007669"/>
    <property type="project" value="UniProtKB-EC"/>
</dbReference>
<evidence type="ECO:0000259" key="14">
    <source>
        <dbReference type="PROSITE" id="PS50103"/>
    </source>
</evidence>
<evidence type="ECO:0000256" key="6">
    <source>
        <dbReference type="ARBA" id="ARBA00022964"/>
    </source>
</evidence>
<protein>
    <recommendedName>
        <fullName evidence="14">C3H1-type domain-containing protein</fullName>
    </recommendedName>
</protein>
<dbReference type="FunFam" id="2.60.120.620:FF:000030">
    <property type="entry name" value="Proline HYdroxylase"/>
    <property type="match status" value="2"/>
</dbReference>
<dbReference type="SMART" id="SM00356">
    <property type="entry name" value="ZnF_C3H1"/>
    <property type="match status" value="2"/>
</dbReference>
<keyword evidence="5 12" id="KW-0862">Zinc</keyword>
<dbReference type="PROSITE" id="PS50103">
    <property type="entry name" value="ZF_C3H1"/>
    <property type="match status" value="2"/>
</dbReference>
<keyword evidence="7" id="KW-0735">Signal-anchor</keyword>
<evidence type="ECO:0000256" key="7">
    <source>
        <dbReference type="ARBA" id="ARBA00022968"/>
    </source>
</evidence>
<dbReference type="Gene3D" id="4.10.1000.10">
    <property type="entry name" value="Zinc finger, CCCH-type"/>
    <property type="match status" value="1"/>
</dbReference>
<keyword evidence="16" id="KW-1185">Reference proteome</keyword>
<keyword evidence="3 12" id="KW-0479">Metal-binding</keyword>
<dbReference type="STRING" id="4537.A0A0E0JEQ5"/>
<dbReference type="GO" id="GO:0031418">
    <property type="term" value="F:L-ascorbic acid binding"/>
    <property type="evidence" value="ECO:0007669"/>
    <property type="project" value="InterPro"/>
</dbReference>
<keyword evidence="6" id="KW-0223">Dioxygenase</keyword>
<dbReference type="Proteomes" id="UP000026962">
    <property type="component" value="Chromosome 1"/>
</dbReference>
<dbReference type="InterPro" id="IPR045054">
    <property type="entry name" value="P4HA-like"/>
</dbReference>
<dbReference type="Gene3D" id="2.60.120.620">
    <property type="entry name" value="q2cbj1_9rhob like domain"/>
    <property type="match status" value="2"/>
</dbReference>
<evidence type="ECO:0000256" key="12">
    <source>
        <dbReference type="PROSITE-ProRule" id="PRU00723"/>
    </source>
</evidence>
<dbReference type="SUPFAM" id="SSF90229">
    <property type="entry name" value="CCCH zinc finger"/>
    <property type="match status" value="1"/>
</dbReference>
<dbReference type="GO" id="GO:0051252">
    <property type="term" value="P:regulation of RNA metabolic process"/>
    <property type="evidence" value="ECO:0007669"/>
    <property type="project" value="UniProtKB-ARBA"/>
</dbReference>
<dbReference type="eggNOG" id="KOG1591">
    <property type="taxonomic scope" value="Eukaryota"/>
</dbReference>
<feature type="zinc finger region" description="C3H1-type" evidence="12">
    <location>
        <begin position="141"/>
        <end position="169"/>
    </location>
</feature>
<feature type="zinc finger region" description="C3H1-type" evidence="12">
    <location>
        <begin position="55"/>
        <end position="83"/>
    </location>
</feature>
<evidence type="ECO:0000256" key="4">
    <source>
        <dbReference type="ARBA" id="ARBA00022771"/>
    </source>
</evidence>
<dbReference type="InterPro" id="IPR036855">
    <property type="entry name" value="Znf_CCCH_sf"/>
</dbReference>
<evidence type="ECO:0000256" key="5">
    <source>
        <dbReference type="ARBA" id="ARBA00022833"/>
    </source>
</evidence>
<name>A0A0E0JEQ5_ORYPU</name>
<reference evidence="15" key="2">
    <citation type="submission" date="2018-05" db="EMBL/GenBank/DDBJ databases">
        <title>OpunRS2 (Oryza punctata Reference Sequence Version 2).</title>
        <authorList>
            <person name="Zhang J."/>
            <person name="Kudrna D."/>
            <person name="Lee S."/>
            <person name="Talag J."/>
            <person name="Welchert J."/>
            <person name="Wing R.A."/>
        </authorList>
    </citation>
    <scope>NUCLEOTIDE SEQUENCE [LARGE SCALE GENOMIC DNA]</scope>
</reference>
<feature type="domain" description="C3H1-type" evidence="14">
    <location>
        <begin position="55"/>
        <end position="83"/>
    </location>
</feature>
<dbReference type="FunFam" id="4.10.1000.10:FF:000003">
    <property type="entry name" value="Zinc finger CCCH domain-containing protein"/>
    <property type="match status" value="1"/>
</dbReference>
<dbReference type="OMA" id="EDACTDE"/>
<keyword evidence="10" id="KW-0238">DNA-binding</keyword>
<keyword evidence="9" id="KW-0408">Iron</keyword>
<proteinExistence type="predicted"/>
<dbReference type="PANTHER" id="PTHR10869:SF148">
    <property type="entry name" value="PROCOLLAGEN-PROLINE 4-DIOXYGENASE"/>
    <property type="match status" value="1"/>
</dbReference>
<dbReference type="GO" id="GO:0005789">
    <property type="term" value="C:endoplasmic reticulum membrane"/>
    <property type="evidence" value="ECO:0007669"/>
    <property type="project" value="UniProtKB-SubCell"/>
</dbReference>
<feature type="domain" description="C3H1-type" evidence="14">
    <location>
        <begin position="141"/>
        <end position="169"/>
    </location>
</feature>
<evidence type="ECO:0000256" key="1">
    <source>
        <dbReference type="ARBA" id="ARBA00001961"/>
    </source>
</evidence>
<evidence type="ECO:0000256" key="3">
    <source>
        <dbReference type="ARBA" id="ARBA00022723"/>
    </source>
</evidence>
<evidence type="ECO:0000256" key="11">
    <source>
        <dbReference type="ARBA" id="ARBA00049169"/>
    </source>
</evidence>
<keyword evidence="4 12" id="KW-0863">Zinc-finger</keyword>
<evidence type="ECO:0000313" key="16">
    <source>
        <dbReference type="Proteomes" id="UP000026962"/>
    </source>
</evidence>